<sequence length="2434" mass="240569">MNKTFCSVWNPSLGAWVAAPETTRVRGRTSGSGSATLQTASPTRTVSRQRSMVLALAAASALFGALPKAHAACTPFSTGATVVCTGVIAGINEATNNPTVNIASSAIITAPSSSSSAVTLSGNNVQLENNGTIDPSAIGIPSALTSAVTIGNSNNSVATVINNGTISGTTDAPTSALLGSLTGMALNIQNGSFGSTTILNKGTLSSMPLSGTSMSGDAPVVAVWGGSRVNMENRNAIFGRVAFQASAAGNVFTNVGTIYGSVSLGAGAGANRYNALTGSWVESGGGAAGDMAVLNQDLEFASTGTVDGGAGGNNTLALQNAVGGGSGTAGSGVILGDTYRNFSNLIVDSGTWTVSGPLLTGSTSTTINDGMLTLIDTLALGSGRITANGGTLLVGAMGLVLGNDLTLQSGSLTLAGAQPLTLSGQLSGAGNLVKTGTGVTTLSGNNGAFTGTTAVRGGTLAVNTTLGGDVTVEAGGKITGTGTVGQNATVRGGGTLEGVQGQTLKFGTLSLSQGSQINVALGGASATPLFDVTGHLSLASPTLNVSNQGGFGAGVYQLFKYHTSMSFSPSAPIIIGTTPTGISASQLTMQMSTLGQVNLVSTAGLTVNQWDGANTTPNGQIDGGSGIWNATASNWTTADGLMNGQYTLPALATFSGAAGTVTVDNSGGAVGVTGITIGTDGYRIQGDSIALQGSGGQTVVLVGNITPADSSMVGTIASSLTGASKLMKSDFGTLVLAGNNTYTGGTDVRLGTLSVSSDANLGAAIGDLTIAGGTLASTSSFTSNRAVTLVSEGTFNVSADTQLGLAGTIDGNGQLIKKGAGTLALTGANHYTNTTWVQAGTLIGNSASIRGNLLNYGSVIFDQGLDGTVSSSLIGSGTITKRGAGTLTLDGLNTMDWNIEAGTLATDVSTYTANATIGAAGTLRFDQATDAGYAGKLSGSGVFVKTGAGNLEMNADSSAYTGTTRVAGGMLSVVGKLGGNADVQSGRLHVTGTLGGNAAIGANTILSGTGTIGQNVTLTGGELQGTQGRTLTIGGDLTLDNASRVNVALGRAGAAALFDVGGNLALAGTLNVTDQGAFGAGVYRLFDYGGTLTTNTMAVGNTPTGITANDLRIQTAVNGQVNLMSTKGATLSFWDGGNAAQRDNGVIDGGAGTWRSDGLNWTNADGTLNGRFQPNPTFAVFQGASGTVAVDTSAGAVGVTGMQFTSGGYRVQGDAIALSGAGGETIVRVGSGLPTSAGTTATLASSLTGASKLVKSDFGTLVLAGTNSYTGGTEIRGGTLSIASDANLGASSGGLTLNGGALATTASFDSARAVTLTQSANITVAAGTTLGLQGAIGGTGNLQKLGAGTLTLTGANSYGNTQVQAGTLVGNAASIRGDLMNNGAVVFNQATDATYAGYVSGTGTMTKQGAGVLTLTGVNAQDWRVDAGTLAFSAGRYTSNTTIASGAEARFDQTSSTSFSGVLSGAGQVTKTGAGMLQLVADSSAFTGQTQVQSGMLWVSDKLGGSASVTGGRLHTDGVLGGDVTVSGAAILSGMGRVNGNATLAGAVLEGVQGQTLTVGGDLSLSGSSLVNVELGHAPNNALFDVGGNLTLAGTLNVTDQGGFGAGIYRLFDYGGTLVDNGLTVGATPSGVDASALKLQTAVGGQVNLASTSGATLSFWDGGNTARHDNGAIDGGSGTWRADGRNWANVDGTLNGVFQPNPTFAIFQGTAGTVTVDTSAGAIGVTGMQIATDGYRIEGDAIALQGAGGESIIRVGSGSSADAGMTGTIAAGLTGASKLAKTDFGRLVLTGDNTYTGGTDVRVGTLSVSKDANLGAATGGVTLSGGVLATTASFDTARSILLTQPSAIDVAAATTFGLTGTLAGNGDLAKAGTGMLTISGDGSAYTGSMLVQAGALNIASSGKLGGTLTLASGTLLQGAGQVGATTLQSGAVLAPGKVNGTLNVAGDLTFMPGSVYQVAADPASSDSARVAVSGVANLAGSVVHVGPEGGFETTRQYTILSANAISGQFDNVSSNYAFLAPALRYGAQDVTLQLGRKVVPVDPTTPTTPSRPIAFADAARTGNQRAVANALDSLPSGNALHEYILTLPNGAPPAAFNSLSGEAHASVTSSLMSSSSTPRTLPLSHLRANLNAGMRPGAPTAQAGGMMSASALPSSNAQPAWAELVGNWQTQNATDNTAQVRQHTGGVFVGADHAVGNGWRLGGAVGYTDSKIRVDDRSSNADVSGYSAAIYGGKSFDAGAGKLNLLVGTSYTWHDVSTERSATVSGASQKLTADYGASTTQLFTELGYAMPLSDRTTLEPFVGLAWSDLRSRSFSESGGSAALNGQSSSDKQTSSTLGMRAQTDFTLSGAEGRLQATLGWRHAFGDVLPQSTMAFDGGQAFTVSGAPIARNAAVAELGAEVAVSKNASVGLNYSGQYGGGNREHAGSLNVRWRY</sequence>
<proteinExistence type="predicted"/>
<dbReference type="Pfam" id="PF13018">
    <property type="entry name" value="ESPR"/>
    <property type="match status" value="1"/>
</dbReference>
<dbReference type="Pfam" id="PF03797">
    <property type="entry name" value="Autotransporter"/>
    <property type="match status" value="1"/>
</dbReference>
<reference evidence="5" key="1">
    <citation type="submission" date="2022-09" db="EMBL/GenBank/DDBJ databases">
        <title>Intensive care unit water sources are persistently colonized with multi-drug resistant bacteria and are the site of extensive horizontal gene transfer of antibiotic resistance genes.</title>
        <authorList>
            <person name="Diorio-Toth L."/>
        </authorList>
    </citation>
    <scope>NUCLEOTIDE SEQUENCE</scope>
    <source>
        <strain evidence="5">GD03843</strain>
    </source>
</reference>
<evidence type="ECO:0000313" key="5">
    <source>
        <dbReference type="EMBL" id="MDH0738903.1"/>
    </source>
</evidence>
<dbReference type="NCBIfam" id="TIGR02601">
    <property type="entry name" value="autotrns_rpt"/>
    <property type="match status" value="8"/>
</dbReference>
<dbReference type="Gene3D" id="2.160.20.20">
    <property type="match status" value="2"/>
</dbReference>
<evidence type="ECO:0000313" key="6">
    <source>
        <dbReference type="Proteomes" id="UP001161094"/>
    </source>
</evidence>
<dbReference type="InterPro" id="IPR051551">
    <property type="entry name" value="Autotransporter_adhesion"/>
</dbReference>
<dbReference type="SMART" id="SM00869">
    <property type="entry name" value="Autotransporter"/>
    <property type="match status" value="1"/>
</dbReference>
<dbReference type="InterPro" id="IPR012332">
    <property type="entry name" value="Autotransporter_pectin_lyase_C"/>
</dbReference>
<dbReference type="PROSITE" id="PS51208">
    <property type="entry name" value="AUTOTRANSPORTER"/>
    <property type="match status" value="1"/>
</dbReference>
<gene>
    <name evidence="5" type="ORF">N5D93_24025</name>
</gene>
<feature type="domain" description="Autotransporter" evidence="4">
    <location>
        <begin position="2153"/>
        <end position="2434"/>
    </location>
</feature>
<evidence type="ECO:0000256" key="1">
    <source>
        <dbReference type="ARBA" id="ARBA00022729"/>
    </source>
</evidence>
<dbReference type="InterPro" id="IPR011050">
    <property type="entry name" value="Pectin_lyase_fold/virulence"/>
</dbReference>
<evidence type="ECO:0000256" key="2">
    <source>
        <dbReference type="ARBA" id="ARBA00023026"/>
    </source>
</evidence>
<keyword evidence="2" id="KW-0843">Virulence</keyword>
<dbReference type="Proteomes" id="UP001161094">
    <property type="component" value="Unassembled WGS sequence"/>
</dbReference>
<feature type="region of interest" description="Disordered" evidence="3">
    <location>
        <begin position="2317"/>
        <end position="2337"/>
    </location>
</feature>
<comment type="caution">
    <text evidence="5">The sequence shown here is derived from an EMBL/GenBank/DDBJ whole genome shotgun (WGS) entry which is preliminary data.</text>
</comment>
<dbReference type="RefSeq" id="WP_279996742.1">
    <property type="nucleotide sequence ID" value="NZ_JAOCDZ010000020.1"/>
</dbReference>
<dbReference type="GO" id="GO:0019867">
    <property type="term" value="C:outer membrane"/>
    <property type="evidence" value="ECO:0007669"/>
    <property type="project" value="InterPro"/>
</dbReference>
<dbReference type="InterPro" id="IPR024973">
    <property type="entry name" value="ESPR"/>
</dbReference>
<organism evidence="5 6">
    <name type="scientific">Achromobacter spanius</name>
    <dbReference type="NCBI Taxonomy" id="217203"/>
    <lineage>
        <taxon>Bacteria</taxon>
        <taxon>Pseudomonadati</taxon>
        <taxon>Pseudomonadota</taxon>
        <taxon>Betaproteobacteria</taxon>
        <taxon>Burkholderiales</taxon>
        <taxon>Alcaligenaceae</taxon>
        <taxon>Achromobacter</taxon>
    </lineage>
</organism>
<dbReference type="InterPro" id="IPR005546">
    <property type="entry name" value="Autotransporte_beta"/>
</dbReference>
<feature type="region of interest" description="Disordered" evidence="3">
    <location>
        <begin position="24"/>
        <end position="43"/>
    </location>
</feature>
<dbReference type="PANTHER" id="PTHR35037:SF3">
    <property type="entry name" value="C-TERMINAL REGION OF AIDA-LIKE PROTEIN"/>
    <property type="match status" value="1"/>
</dbReference>
<protein>
    <submittedName>
        <fullName evidence="5">Autotransporter domain-containing protein</fullName>
    </submittedName>
</protein>
<accession>A0AA42LST4</accession>
<name>A0AA42LST4_9BURK</name>
<dbReference type="InterPro" id="IPR036709">
    <property type="entry name" value="Autotransporte_beta_dom_sf"/>
</dbReference>
<dbReference type="SUPFAM" id="SSF103515">
    <property type="entry name" value="Autotransporter"/>
    <property type="match status" value="1"/>
</dbReference>
<dbReference type="InterPro" id="IPR013425">
    <property type="entry name" value="Autotrns_rpt"/>
</dbReference>
<dbReference type="NCBIfam" id="TIGR01414">
    <property type="entry name" value="autotrans_barl"/>
    <property type="match status" value="1"/>
</dbReference>
<dbReference type="Gene3D" id="2.40.128.130">
    <property type="entry name" value="Autotransporter beta-domain"/>
    <property type="match status" value="1"/>
</dbReference>
<dbReference type="PANTHER" id="PTHR35037">
    <property type="entry name" value="C-TERMINAL REGION OF AIDA-LIKE PROTEIN"/>
    <property type="match status" value="1"/>
</dbReference>
<dbReference type="SUPFAM" id="SSF51126">
    <property type="entry name" value="Pectin lyase-like"/>
    <property type="match status" value="6"/>
</dbReference>
<evidence type="ECO:0000256" key="3">
    <source>
        <dbReference type="SAM" id="MobiDB-lite"/>
    </source>
</evidence>
<feature type="compositionally biased region" description="Polar residues" evidence="3">
    <location>
        <begin position="29"/>
        <end position="43"/>
    </location>
</feature>
<evidence type="ECO:0000259" key="4">
    <source>
        <dbReference type="PROSITE" id="PS51208"/>
    </source>
</evidence>
<dbReference type="EMBL" id="JAOCDZ010000020">
    <property type="protein sequence ID" value="MDH0738903.1"/>
    <property type="molecule type" value="Genomic_DNA"/>
</dbReference>
<dbReference type="InterPro" id="IPR006315">
    <property type="entry name" value="OM_autotransptr_brl_dom"/>
</dbReference>
<keyword evidence="1" id="KW-0732">Signal</keyword>
<dbReference type="Pfam" id="PF12951">
    <property type="entry name" value="PATR"/>
    <property type="match status" value="11"/>
</dbReference>